<feature type="transmembrane region" description="Helical" evidence="1">
    <location>
        <begin position="131"/>
        <end position="152"/>
    </location>
</feature>
<feature type="transmembrane region" description="Helical" evidence="1">
    <location>
        <begin position="12"/>
        <end position="30"/>
    </location>
</feature>
<keyword evidence="3" id="KW-1185">Reference proteome</keyword>
<keyword evidence="1" id="KW-0472">Membrane</keyword>
<dbReference type="Proteomes" id="UP000294664">
    <property type="component" value="Unassembled WGS sequence"/>
</dbReference>
<protein>
    <submittedName>
        <fullName evidence="2">Uncharacterized protein</fullName>
    </submittedName>
</protein>
<reference evidence="2 3" key="1">
    <citation type="submission" date="2019-03" db="EMBL/GenBank/DDBJ databases">
        <title>Genomic Encyclopedia of Type Strains, Phase IV (KMG-IV): sequencing the most valuable type-strain genomes for metagenomic binning, comparative biology and taxonomic classification.</title>
        <authorList>
            <person name="Goeker M."/>
        </authorList>
    </citation>
    <scope>NUCLEOTIDE SEQUENCE [LARGE SCALE GENOMIC DNA]</scope>
    <source>
        <strain evidence="2 3">DSM 9035</strain>
    </source>
</reference>
<feature type="transmembrane region" description="Helical" evidence="1">
    <location>
        <begin position="62"/>
        <end position="81"/>
    </location>
</feature>
<keyword evidence="1" id="KW-1133">Transmembrane helix</keyword>
<proteinExistence type="predicted"/>
<feature type="transmembrane region" description="Helical" evidence="1">
    <location>
        <begin position="93"/>
        <end position="116"/>
    </location>
</feature>
<evidence type="ECO:0000256" key="1">
    <source>
        <dbReference type="SAM" id="Phobius"/>
    </source>
</evidence>
<dbReference type="EMBL" id="SMAI01000020">
    <property type="protein sequence ID" value="TCT00996.1"/>
    <property type="molecule type" value="Genomic_DNA"/>
</dbReference>
<name>A0A4R3LMX4_9HYPH</name>
<dbReference type="AlphaFoldDB" id="A0A4R3LMX4"/>
<evidence type="ECO:0000313" key="3">
    <source>
        <dbReference type="Proteomes" id="UP000294664"/>
    </source>
</evidence>
<keyword evidence="1" id="KW-0812">Transmembrane</keyword>
<gene>
    <name evidence="2" type="ORF">EDC64_12084</name>
</gene>
<accession>A0A4R3LMX4</accession>
<feature type="transmembrane region" description="Helical" evidence="1">
    <location>
        <begin position="37"/>
        <end position="56"/>
    </location>
</feature>
<dbReference type="OrthoDB" id="122197at2"/>
<organism evidence="2 3">
    <name type="scientific">Aquabacter spiritensis</name>
    <dbReference type="NCBI Taxonomy" id="933073"/>
    <lineage>
        <taxon>Bacteria</taxon>
        <taxon>Pseudomonadati</taxon>
        <taxon>Pseudomonadota</taxon>
        <taxon>Alphaproteobacteria</taxon>
        <taxon>Hyphomicrobiales</taxon>
        <taxon>Xanthobacteraceae</taxon>
        <taxon>Aquabacter</taxon>
    </lineage>
</organism>
<sequence length="162" mass="16892">MFDPTTLVGFHTWLSLFAIVFGALGVAAALSGNGASIWVPPFLATAILTSATGYLLPAPGVLPSHVVGAIALIVLAILLYARFVKLLKGFWGGVDAVCMVSSLYFLVFVAVAQAFLKIPALARAAPTGTEAPFAGAQICVLLGFIYLGWIAVRNKHRPAHAG</sequence>
<dbReference type="RefSeq" id="WP_132035834.1">
    <property type="nucleotide sequence ID" value="NZ_SMAI01000020.1"/>
</dbReference>
<comment type="caution">
    <text evidence="2">The sequence shown here is derived from an EMBL/GenBank/DDBJ whole genome shotgun (WGS) entry which is preliminary data.</text>
</comment>
<evidence type="ECO:0000313" key="2">
    <source>
        <dbReference type="EMBL" id="TCT00996.1"/>
    </source>
</evidence>